<keyword evidence="3" id="KW-1185">Reference proteome</keyword>
<dbReference type="Gene3D" id="3.40.710.10">
    <property type="entry name" value="DD-peptidase/beta-lactamase superfamily"/>
    <property type="match status" value="1"/>
</dbReference>
<dbReference type="PANTHER" id="PTHR43283">
    <property type="entry name" value="BETA-LACTAMASE-RELATED"/>
    <property type="match status" value="1"/>
</dbReference>
<proteinExistence type="predicted"/>
<evidence type="ECO:0000313" key="2">
    <source>
        <dbReference type="EMBL" id="GAA4016438.1"/>
    </source>
</evidence>
<dbReference type="InterPro" id="IPR012338">
    <property type="entry name" value="Beta-lactam/transpept-like"/>
</dbReference>
<dbReference type="EMBL" id="BAABBQ010000001">
    <property type="protein sequence ID" value="GAA4016438.1"/>
    <property type="molecule type" value="Genomic_DNA"/>
</dbReference>
<reference evidence="3" key="1">
    <citation type="journal article" date="2019" name="Int. J. Syst. Evol. Microbiol.">
        <title>The Global Catalogue of Microorganisms (GCM) 10K type strain sequencing project: providing services to taxonomists for standard genome sequencing and annotation.</title>
        <authorList>
            <consortium name="The Broad Institute Genomics Platform"/>
            <consortium name="The Broad Institute Genome Sequencing Center for Infectious Disease"/>
            <person name="Wu L."/>
            <person name="Ma J."/>
        </authorList>
    </citation>
    <scope>NUCLEOTIDE SEQUENCE [LARGE SCALE GENOMIC DNA]</scope>
    <source>
        <strain evidence="3">JCM 17563</strain>
    </source>
</reference>
<sequence>MTPEGVATAWVTFDAHGQLSGGASGLADRRSGRAMTIDDPARVASVSKIVTALTVMRLVEQGRLDLDEDVSVRLGYPVRNPAFADRPITLRQLLSHTSSVRDAGENYVIRLGQQLRPQVERTESFDPDHPPGSFFRYSNLNFGIVGSVLEKATGERFDRLADRLVLTPLGLDACFNWATCSEAKIARAVVLYEEDGSPLLDDLQGQRPACPVFVAPGVACDLDRHELGSNGALFSPQGGLRISARDLAVIGQLLLNRGRHGGKAFLSPASITAMIGPVWRFDGSNGVTDDGFYCAYGLAIQSLPGTGAGCRDDLFGDGRAAFGHAGDAYRVRSGLWIDPKRGRGVAFIAVNNGKDPPRGRSAYRAIEEQLAAKLR</sequence>
<name>A0ABP7SV17_9SPHN</name>
<dbReference type="Proteomes" id="UP001500235">
    <property type="component" value="Unassembled WGS sequence"/>
</dbReference>
<protein>
    <recommendedName>
        <fullName evidence="1">Beta-lactamase-related domain-containing protein</fullName>
    </recommendedName>
</protein>
<organism evidence="2 3">
    <name type="scientific">Sphingomonas swuensis</name>
    <dbReference type="NCBI Taxonomy" id="977800"/>
    <lineage>
        <taxon>Bacteria</taxon>
        <taxon>Pseudomonadati</taxon>
        <taxon>Pseudomonadota</taxon>
        <taxon>Alphaproteobacteria</taxon>
        <taxon>Sphingomonadales</taxon>
        <taxon>Sphingomonadaceae</taxon>
        <taxon>Sphingomonas</taxon>
    </lineage>
</organism>
<dbReference type="Pfam" id="PF00144">
    <property type="entry name" value="Beta-lactamase"/>
    <property type="match status" value="1"/>
</dbReference>
<comment type="caution">
    <text evidence="2">The sequence shown here is derived from an EMBL/GenBank/DDBJ whole genome shotgun (WGS) entry which is preliminary data.</text>
</comment>
<dbReference type="SUPFAM" id="SSF56601">
    <property type="entry name" value="beta-lactamase/transpeptidase-like"/>
    <property type="match status" value="1"/>
</dbReference>
<accession>A0ABP7SV17</accession>
<evidence type="ECO:0000259" key="1">
    <source>
        <dbReference type="Pfam" id="PF00144"/>
    </source>
</evidence>
<dbReference type="InterPro" id="IPR001466">
    <property type="entry name" value="Beta-lactam-related"/>
</dbReference>
<evidence type="ECO:0000313" key="3">
    <source>
        <dbReference type="Proteomes" id="UP001500235"/>
    </source>
</evidence>
<gene>
    <name evidence="2" type="ORF">GCM10022280_14340</name>
</gene>
<dbReference type="PANTHER" id="PTHR43283:SF3">
    <property type="entry name" value="BETA-LACTAMASE FAMILY PROTEIN (AFU_ORTHOLOGUE AFUA_5G07500)"/>
    <property type="match status" value="1"/>
</dbReference>
<dbReference type="InterPro" id="IPR050789">
    <property type="entry name" value="Diverse_Enzym_Activities"/>
</dbReference>
<feature type="domain" description="Beta-lactamase-related" evidence="1">
    <location>
        <begin position="22"/>
        <end position="368"/>
    </location>
</feature>